<sequence>MAVRHLKGATSERFTVGDFVNLMVTKSGGYVAQARILEIALLVCFRALRLVASQGFSGLLACVSKQSKCVWINTPICKSIWFCERLIWNPAESLVWETSQTGDSAGFQVSLSQNQIDLQMRVFIEISPIWVQVEHKQLNLLHQATSCSSCYYTCIFVMHYS</sequence>
<accession>A0A419PV97</accession>
<reference evidence="1 2" key="1">
    <citation type="journal article" date="2018" name="Biotechnol. Adv.">
        <title>Improved genomic resources and new bioinformatic workflow for the carcinogenic parasite Clonorchis sinensis: Biotechnological implications.</title>
        <authorList>
            <person name="Wang D."/>
            <person name="Korhonen P.K."/>
            <person name="Gasser R.B."/>
            <person name="Young N.D."/>
        </authorList>
    </citation>
    <scope>NUCLEOTIDE SEQUENCE [LARGE SCALE GENOMIC DNA]</scope>
    <source>
        <strain evidence="1">Cs-k2</strain>
    </source>
</reference>
<evidence type="ECO:0000313" key="1">
    <source>
        <dbReference type="EMBL" id="KAG5446858.1"/>
    </source>
</evidence>
<reference evidence="1 2" key="2">
    <citation type="journal article" date="2021" name="Genomics">
        <title>High-quality reference genome for Clonorchis sinensis.</title>
        <authorList>
            <person name="Young N.D."/>
            <person name="Stroehlein A.J."/>
            <person name="Kinkar L."/>
            <person name="Wang T."/>
            <person name="Sohn W.M."/>
            <person name="Chang B.C.H."/>
            <person name="Kaur P."/>
            <person name="Weisz D."/>
            <person name="Dudchenko O."/>
            <person name="Aiden E.L."/>
            <person name="Korhonen P.K."/>
            <person name="Gasser R.B."/>
        </authorList>
    </citation>
    <scope>NUCLEOTIDE SEQUENCE [LARGE SCALE GENOMIC DNA]</scope>
    <source>
        <strain evidence="1">Cs-k2</strain>
    </source>
</reference>
<gene>
    <name evidence="1" type="ORF">CSKR_111874</name>
</gene>
<dbReference type="AlphaFoldDB" id="A0A419PV97"/>
<dbReference type="InParanoid" id="A0A419PV97"/>
<evidence type="ECO:0000313" key="2">
    <source>
        <dbReference type="Proteomes" id="UP000286415"/>
    </source>
</evidence>
<proteinExistence type="predicted"/>
<organism evidence="1 2">
    <name type="scientific">Clonorchis sinensis</name>
    <name type="common">Chinese liver fluke</name>
    <dbReference type="NCBI Taxonomy" id="79923"/>
    <lineage>
        <taxon>Eukaryota</taxon>
        <taxon>Metazoa</taxon>
        <taxon>Spiralia</taxon>
        <taxon>Lophotrochozoa</taxon>
        <taxon>Platyhelminthes</taxon>
        <taxon>Trematoda</taxon>
        <taxon>Digenea</taxon>
        <taxon>Opisthorchiida</taxon>
        <taxon>Opisthorchiata</taxon>
        <taxon>Opisthorchiidae</taxon>
        <taxon>Clonorchis</taxon>
    </lineage>
</organism>
<keyword evidence="2" id="KW-1185">Reference proteome</keyword>
<dbReference type="Proteomes" id="UP000286415">
    <property type="component" value="Unassembled WGS sequence"/>
</dbReference>
<comment type="caution">
    <text evidence="1">The sequence shown here is derived from an EMBL/GenBank/DDBJ whole genome shotgun (WGS) entry which is preliminary data.</text>
</comment>
<name>A0A419PV97_CLOSI</name>
<dbReference type="EMBL" id="NIRI02000042">
    <property type="protein sequence ID" value="KAG5446858.1"/>
    <property type="molecule type" value="Genomic_DNA"/>
</dbReference>
<protein>
    <submittedName>
        <fullName evidence="1">Uncharacterized protein</fullName>
    </submittedName>
</protein>